<keyword evidence="4" id="KW-1185">Reference proteome</keyword>
<feature type="compositionally biased region" description="Pro residues" evidence="1">
    <location>
        <begin position="993"/>
        <end position="1005"/>
    </location>
</feature>
<feature type="region of interest" description="Disordered" evidence="1">
    <location>
        <begin position="915"/>
        <end position="973"/>
    </location>
</feature>
<evidence type="ECO:0000256" key="1">
    <source>
        <dbReference type="SAM" id="MobiDB-lite"/>
    </source>
</evidence>
<evidence type="ECO:0000313" key="3">
    <source>
        <dbReference type="EMBL" id="KAK0660281.1"/>
    </source>
</evidence>
<feature type="compositionally biased region" description="Acidic residues" evidence="1">
    <location>
        <begin position="931"/>
        <end position="942"/>
    </location>
</feature>
<name>A0AA39YY51_9PEZI</name>
<proteinExistence type="predicted"/>
<gene>
    <name evidence="3" type="ORF">DIS24_g3317</name>
</gene>
<feature type="region of interest" description="Disordered" evidence="1">
    <location>
        <begin position="159"/>
        <end position="199"/>
    </location>
</feature>
<accession>A0AA39YY51</accession>
<feature type="domain" description="C2H2-type" evidence="2">
    <location>
        <begin position="693"/>
        <end position="713"/>
    </location>
</feature>
<feature type="compositionally biased region" description="Polar residues" evidence="1">
    <location>
        <begin position="181"/>
        <end position="197"/>
    </location>
</feature>
<feature type="compositionally biased region" description="Basic and acidic residues" evidence="1">
    <location>
        <begin position="785"/>
        <end position="794"/>
    </location>
</feature>
<feature type="compositionally biased region" description="Basic residues" evidence="1">
    <location>
        <begin position="949"/>
        <end position="959"/>
    </location>
</feature>
<feature type="region of interest" description="Disordered" evidence="1">
    <location>
        <begin position="311"/>
        <end position="334"/>
    </location>
</feature>
<feature type="region of interest" description="Disordered" evidence="1">
    <location>
        <begin position="837"/>
        <end position="885"/>
    </location>
</feature>
<feature type="region of interest" description="Disordered" evidence="1">
    <location>
        <begin position="215"/>
        <end position="241"/>
    </location>
</feature>
<dbReference type="InterPro" id="IPR013087">
    <property type="entry name" value="Znf_C2H2_type"/>
</dbReference>
<reference evidence="3" key="1">
    <citation type="submission" date="2023-06" db="EMBL/GenBank/DDBJ databases">
        <title>Multi-omics analyses reveal the molecular pathogenesis toolkit of Lasiodiplodia hormozganensis, a cross-kingdom pathogen.</title>
        <authorList>
            <person name="Felix C."/>
            <person name="Meneses R."/>
            <person name="Goncalves M.F.M."/>
            <person name="Tilleman L."/>
            <person name="Duarte A.S."/>
            <person name="Jorrin-Novo J.V."/>
            <person name="Van De Peer Y."/>
            <person name="Deforce D."/>
            <person name="Van Nieuwerburgh F."/>
            <person name="Esteves A.C."/>
            <person name="Alves A."/>
        </authorList>
    </citation>
    <scope>NUCLEOTIDE SEQUENCE</scope>
    <source>
        <strain evidence="3">CBS 339.90</strain>
    </source>
</reference>
<feature type="compositionally biased region" description="Low complexity" evidence="1">
    <location>
        <begin position="962"/>
        <end position="973"/>
    </location>
</feature>
<feature type="region of interest" description="Disordered" evidence="1">
    <location>
        <begin position="760"/>
        <end position="816"/>
    </location>
</feature>
<dbReference type="EMBL" id="JAUJDW010000011">
    <property type="protein sequence ID" value="KAK0660281.1"/>
    <property type="molecule type" value="Genomic_DNA"/>
</dbReference>
<dbReference type="PROSITE" id="PS00028">
    <property type="entry name" value="ZINC_FINGER_C2H2_1"/>
    <property type="match status" value="1"/>
</dbReference>
<comment type="caution">
    <text evidence="3">The sequence shown here is derived from an EMBL/GenBank/DDBJ whole genome shotgun (WGS) entry which is preliminary data.</text>
</comment>
<evidence type="ECO:0000259" key="2">
    <source>
        <dbReference type="PROSITE" id="PS00028"/>
    </source>
</evidence>
<sequence length="1483" mass="167400">MVEKIKEGELLNFLAGCKITPAVDIAHEWGLEGSIVLYDPRDPPAFCIEYVYVTDHLREESETRRHVLADPKRNLFFITLRGDDLPTYHFWQDVEKDGDPREAVYWTTYVNGRSPGRVGQQLDDDEIEIVGELHRAREPFDDEEEKDFVQTLNSKDGGLVNGIIDESSGEDSTALDEPASGEQNKLISVSTPKPATTSDDELGLAELFGSVYDSDEEFDSDEGSEWDENFGVDSDNDVDSDEDYMPEGVVLHRGRSSYGFDPSATYYYRCPPGLAERGDRDLSDLIETWEDNLRVRGLASTLQGFSEYQPGGDEIWHFDGGEPPDEPPRRRWPPGRAIDTVAYKLAIASENGGPVQRLIGDEPWTRNDNIGFWNGNYRGMYHPLEDYTPDYHRQSTNVRGMETKRRYMFQPSFNDGEQVSDLVDTRNPWRGGPANIFGDPFPNYLPYPTSEILSPMDFQHDGPNIQPQRGHPSIRDVIITSYDENGNPRDSDYDVVMTDPLHRQRKQSQAQTDPGYREIKLYDGRVKADALPDPSRPFRVWNWHGLTSNEKDRNEQAMAFWTVVAELIFERKMDNYVVKLKAYNDDGTEPEDGCRLMALNMVQTIFENRMSEYLSDPARNEVYLVPAPNALEDLDRKIEAGIGIPIFTQSGNTTSTLHRLRGNAATTVPSGAAAVLHNNSNDPDHPRFVPTDCRDCGSCLTSPIAYAAHHIEHFKGRTGSPQELHPEVQQALKRARFRHVCPECGLDLTQASTFGFAMHRRGHEQQRSAARSAMKPRQRPSGKRVAFEPAERGRGTSRARPNTGATRDEEEEEQGLGGRLWQLLSGVYSASVGQVRSASAPPAPLTSSSSAQADLKNSSSPHVYRGYPRKLFPGPTPPPNSFDQSYLKNARSIRPLPYPPRSFPLSAANSFFPRATRATSLPPPKSRSVVVDDDDDDEDDEGSSIASSLHRRRKGGRHNNHQDGNNNNKNGVEAGGVKNWFARVFNRDSDHPTSPPLPPPPPPPAGLLLLSPRTAAARRARLGGEEIITAPHEIEAARAAELRLRADIDKLRWVHYLLPALQWGAVTPQHLVDRRNEMRLEEVRSETGGDEGLMAEGWLRRRAREMYDRERGIYSRRKEEEEEGAARAAATGGPFNDAELRFKWHQGNFWRLQDFSLIVECRKMRGEESDGKAEFPDWELAWYAERAKERKGPGEYGEEEGKEHHRWRLIQRRERLKKEWARRHPGWDESQETEPYQEGVMPTRWDLGIRRKPVGEPPRPRQRPAAPGLQAVTGIRSKPVGEPPRRSQQLGSGPGPATVVRRKPVGSGVGPVLHRRRSPSVRYHPYAVEAASPESSPVRRRALWRRVHSREGDDDALAEGQLLRHGEIVPLRLSHAIATGQPMAIIEEEWLPAIRRSPNLTRFWILLIKELERFEQQRAESEEEKRQARQQTRRRSGVVLGEVANGSDSATEAAYHVTKAAPEVKNWTISGATILEAFSEPHR</sequence>
<feature type="compositionally biased region" description="Low complexity" evidence="1">
    <location>
        <begin position="837"/>
        <end position="853"/>
    </location>
</feature>
<feature type="region of interest" description="Disordered" evidence="1">
    <location>
        <begin position="986"/>
        <end position="1007"/>
    </location>
</feature>
<protein>
    <recommendedName>
        <fullName evidence="2">C2H2-type domain-containing protein</fullName>
    </recommendedName>
</protein>
<organism evidence="3 4">
    <name type="scientific">Lasiodiplodia hormozganensis</name>
    <dbReference type="NCBI Taxonomy" id="869390"/>
    <lineage>
        <taxon>Eukaryota</taxon>
        <taxon>Fungi</taxon>
        <taxon>Dikarya</taxon>
        <taxon>Ascomycota</taxon>
        <taxon>Pezizomycotina</taxon>
        <taxon>Dothideomycetes</taxon>
        <taxon>Dothideomycetes incertae sedis</taxon>
        <taxon>Botryosphaeriales</taxon>
        <taxon>Botryosphaeriaceae</taxon>
        <taxon>Lasiodiplodia</taxon>
    </lineage>
</organism>
<feature type="region of interest" description="Disordered" evidence="1">
    <location>
        <begin position="1220"/>
        <end position="1316"/>
    </location>
</feature>
<dbReference type="Proteomes" id="UP001175001">
    <property type="component" value="Unassembled WGS sequence"/>
</dbReference>
<feature type="region of interest" description="Disordered" evidence="1">
    <location>
        <begin position="1422"/>
        <end position="1450"/>
    </location>
</feature>
<evidence type="ECO:0000313" key="4">
    <source>
        <dbReference type="Proteomes" id="UP001175001"/>
    </source>
</evidence>